<dbReference type="InterPro" id="IPR008928">
    <property type="entry name" value="6-hairpin_glycosidase_sf"/>
</dbReference>
<dbReference type="SUPFAM" id="SSF48208">
    <property type="entry name" value="Six-hairpin glycosidases"/>
    <property type="match status" value="1"/>
</dbReference>
<evidence type="ECO:0000313" key="3">
    <source>
        <dbReference type="Proteomes" id="UP000182373"/>
    </source>
</evidence>
<feature type="domain" description="Spermatogenesis-associated protein 20-like TRX" evidence="1">
    <location>
        <begin position="15"/>
        <end position="175"/>
    </location>
</feature>
<keyword evidence="2" id="KW-0418">Kinase</keyword>
<dbReference type="CDD" id="cd02955">
    <property type="entry name" value="SSP411"/>
    <property type="match status" value="1"/>
</dbReference>
<dbReference type="Proteomes" id="UP000182373">
    <property type="component" value="Chromosome"/>
</dbReference>
<evidence type="ECO:0000313" key="2">
    <source>
        <dbReference type="EMBL" id="APH53233.1"/>
    </source>
</evidence>
<dbReference type="AlphaFoldDB" id="A0AAC9KA40"/>
<dbReference type="InterPro" id="IPR036249">
    <property type="entry name" value="Thioredoxin-like_sf"/>
</dbReference>
<dbReference type="PIRSF" id="PIRSF006402">
    <property type="entry name" value="UCP006402_thioredoxin"/>
    <property type="match status" value="1"/>
</dbReference>
<dbReference type="Gene3D" id="3.40.30.10">
    <property type="entry name" value="Glutaredoxin"/>
    <property type="match status" value="1"/>
</dbReference>
<dbReference type="PANTHER" id="PTHR42899">
    <property type="entry name" value="SPERMATOGENESIS-ASSOCIATED PROTEIN 20"/>
    <property type="match status" value="1"/>
</dbReference>
<dbReference type="Gene3D" id="1.50.10.20">
    <property type="match status" value="1"/>
</dbReference>
<proteinExistence type="predicted"/>
<sequence length="679" mass="75000">MTVYGMTMTVAPNRNHLSDALSPYLLQHADNPVHWLPWGKQALECARKTDRPILLSIGYAACHWCHVMAHESFEDQATADEMNNAFICIKVDREERPDIDHIYMSALHAMGQQGGWPLTMFLTPEGQPFWGGTYFPPEPRFGRPSFRQVLAAIRDAWASRKSAIEQNLGQLTRAMNRLSETAAGPEVDLLLLNAVDAALLRNLDPEKGGFTGAPKFPNAPVFRFFWQEFHRTGRPELSDAVHGVLRHMARGGIYDHLGGGFARYSTDAEWLVPHFEKMAYDNGQILELLSLGYAQNPTPLYARCIEETVGWLIRDMSVPVEGIGTAFAASEDADSEGEEGRFYIWRENEIDALLGEAATGFNQAFDVTPEGNWEGHTILRRLAMSPEADAENWTQERRILFQARENRPRPGRDDKVLADWNGLVIVGLVRAAIALNRAEWLSVAESTYDAVRAALASDDGRIAHAWRLGRITAAGLLDDQASMIRAALSLYEATGQERYLSDAVTIAQSARSFFRSETGAFYTTAHDADDVPLIRPCTASDNAVPSGNGMMADALARLYHLTGEQIWYEAASGLIRAFTGRPQSLASSPYLLMAADLLTRGTLVSIHGQADDPHLQSMVRDVLALGDPSVLVCRKPLHAAPDWQTDHVAEPFFVLVCRQNLCSAPLTTLEAVKAAISAS</sequence>
<dbReference type="GO" id="GO:0004798">
    <property type="term" value="F:dTMP kinase activity"/>
    <property type="evidence" value="ECO:0007669"/>
    <property type="project" value="UniProtKB-EC"/>
</dbReference>
<accession>A0AAC9KA40</accession>
<name>A0AAC9KA40_9PROT</name>
<dbReference type="GO" id="GO:0005975">
    <property type="term" value="P:carbohydrate metabolic process"/>
    <property type="evidence" value="ECO:0007669"/>
    <property type="project" value="InterPro"/>
</dbReference>
<keyword evidence="2" id="KW-0808">Transferase</keyword>
<dbReference type="Pfam" id="PF03190">
    <property type="entry name" value="Thioredox_DsbH"/>
    <property type="match status" value="1"/>
</dbReference>
<dbReference type="SUPFAM" id="SSF52833">
    <property type="entry name" value="Thioredoxin-like"/>
    <property type="match status" value="1"/>
</dbReference>
<dbReference type="InterPro" id="IPR024705">
    <property type="entry name" value="Ssp411"/>
</dbReference>
<protein>
    <submittedName>
        <fullName evidence="2">Thymidylate kinase</fullName>
        <ecNumber evidence="2">2.7.4.9</ecNumber>
    </submittedName>
</protein>
<dbReference type="PANTHER" id="PTHR42899:SF1">
    <property type="entry name" value="SPERMATOGENESIS-ASSOCIATED PROTEIN 20"/>
    <property type="match status" value="1"/>
</dbReference>
<dbReference type="InterPro" id="IPR004879">
    <property type="entry name" value="Ssp411-like_TRX"/>
</dbReference>
<reference evidence="3" key="1">
    <citation type="submission" date="2016-11" db="EMBL/GenBank/DDBJ databases">
        <title>Comparative genomic and phenotypic analysis of Granulibacter bethesdensis clinical isolates from patients with chronic granulomatous disease.</title>
        <authorList>
            <person name="Zarember K.A."/>
            <person name="Porcella S.F."/>
            <person name="Chu J."/>
            <person name="Ding L."/>
            <person name="Dahlstrom E."/>
            <person name="Barbian K."/>
            <person name="Martens C."/>
            <person name="Sykora L."/>
            <person name="Kramer S."/>
            <person name="Pettinato A.M."/>
            <person name="Hong H."/>
            <person name="Wald G."/>
            <person name="Berg L.J."/>
            <person name="Rogge L.S."/>
            <person name="Greenberg D.E."/>
            <person name="Falcone E.L."/>
            <person name="Neves J.F."/>
            <person name="Simoes M.J."/>
            <person name="Casal M."/>
            <person name="Rodriguez-Lopez F.C."/>
            <person name="Zelazny A."/>
            <person name="Gallin J.I."/>
            <person name="Holland S.M."/>
        </authorList>
    </citation>
    <scope>NUCLEOTIDE SEQUENCE [LARGE SCALE GENOMIC DNA]</scope>
    <source>
        <strain evidence="3">NIH9.1</strain>
    </source>
</reference>
<organism evidence="2 3">
    <name type="scientific">Granulibacter bethesdensis</name>
    <dbReference type="NCBI Taxonomy" id="364410"/>
    <lineage>
        <taxon>Bacteria</taxon>
        <taxon>Pseudomonadati</taxon>
        <taxon>Pseudomonadota</taxon>
        <taxon>Alphaproteobacteria</taxon>
        <taxon>Acetobacterales</taxon>
        <taxon>Acetobacteraceae</taxon>
        <taxon>Granulibacter</taxon>
    </lineage>
</organism>
<evidence type="ECO:0000259" key="1">
    <source>
        <dbReference type="Pfam" id="PF03190"/>
    </source>
</evidence>
<dbReference type="EC" id="2.7.4.9" evidence="2"/>
<dbReference type="EMBL" id="CP018191">
    <property type="protein sequence ID" value="APH53233.1"/>
    <property type="molecule type" value="Genomic_DNA"/>
</dbReference>
<gene>
    <name evidence="2" type="ORF">GbCGDNIH9_0014</name>
</gene>